<evidence type="ECO:0000256" key="3">
    <source>
        <dbReference type="SAM" id="Coils"/>
    </source>
</evidence>
<evidence type="ECO:0000256" key="4">
    <source>
        <dbReference type="SAM" id="MobiDB-lite"/>
    </source>
</evidence>
<evidence type="ECO:0000313" key="5">
    <source>
        <dbReference type="EMBL" id="KAJ7978467.1"/>
    </source>
</evidence>
<accession>A0AAD7QBR3</accession>
<keyword evidence="6" id="KW-1185">Reference proteome</keyword>
<dbReference type="PANTHER" id="PTHR32054">
    <property type="entry name" value="HEAVY CHAIN, PUTATIVE, EXPRESSED-RELATED-RELATED"/>
    <property type="match status" value="1"/>
</dbReference>
<evidence type="ECO:0000256" key="1">
    <source>
        <dbReference type="ARBA" id="ARBA00005485"/>
    </source>
</evidence>
<dbReference type="GO" id="GO:0009903">
    <property type="term" value="P:chloroplast avoidance movement"/>
    <property type="evidence" value="ECO:0007669"/>
    <property type="project" value="TreeGrafter"/>
</dbReference>
<feature type="region of interest" description="Disordered" evidence="4">
    <location>
        <begin position="464"/>
        <end position="506"/>
    </location>
</feature>
<protein>
    <submittedName>
        <fullName evidence="5">Protein WEAK CHLOROPLAST MOVEMENT UNDER BLUE LIGHT-like 1</fullName>
    </submittedName>
</protein>
<dbReference type="KEGG" id="qsa:O6P43_001989"/>
<dbReference type="PANTHER" id="PTHR32054:SF17">
    <property type="entry name" value="EXPRESSED PROTEIN"/>
    <property type="match status" value="1"/>
</dbReference>
<dbReference type="Proteomes" id="UP001163823">
    <property type="component" value="Chromosome 2"/>
</dbReference>
<comment type="similarity">
    <text evidence="1">Belongs to the WEB family.</text>
</comment>
<feature type="coiled-coil region" evidence="3">
    <location>
        <begin position="415"/>
        <end position="463"/>
    </location>
</feature>
<name>A0AAD7QBR3_QUISA</name>
<sequence>MGEIDTKPIEPVQASLSLFGEKGDQKKYKLTSSNHDCEKELETLLKDLANCKLQLEAKDAASMQALLKLEHYQKMVEELSNLLKDSETDRNKYMDECLGARTHIDELKNKMKEMVDQLLETAKLTWKRKRQSVLYNKSRSLTKLFFCQSMMQLKLRKKSLQCSPEKDAKIELATTALAQAEEQVQNLKNQIEMKQELENQLVLKSAMVDILQFELSQANEVLVSSEKYASTVINDLNQLQAAMAVKERKDMDQSACIETLEMELNQLKRELKNSEEELGSLNYNVDSLTSELQKAKYELDVIKEREIEAQVQIALLKSELYARSPKPAAAEAGERAKSGNRVADEIGNLELKSEIPSHDVEVSQTDQSREEVEDGKDENNDGPIKISLQESLIRDAEKTNQVPASVVEFETQSKLELLKEELEVAKTKIGELRTRTEQALSRAESAEKAKSAVKDQLRRWREHKQKRKAALAALREVSTPRKSSPSTSYETPKPYQPLGKMLNMKF</sequence>
<dbReference type="GO" id="GO:0005829">
    <property type="term" value="C:cytosol"/>
    <property type="evidence" value="ECO:0007669"/>
    <property type="project" value="TreeGrafter"/>
</dbReference>
<evidence type="ECO:0000313" key="6">
    <source>
        <dbReference type="Proteomes" id="UP001163823"/>
    </source>
</evidence>
<feature type="compositionally biased region" description="Polar residues" evidence="4">
    <location>
        <begin position="480"/>
        <end position="490"/>
    </location>
</feature>
<feature type="coiled-coil region" evidence="3">
    <location>
        <begin position="170"/>
        <end position="204"/>
    </location>
</feature>
<evidence type="ECO:0000256" key="2">
    <source>
        <dbReference type="ARBA" id="ARBA00023054"/>
    </source>
</evidence>
<feature type="compositionally biased region" description="Basic and acidic residues" evidence="4">
    <location>
        <begin position="351"/>
        <end position="361"/>
    </location>
</feature>
<dbReference type="EMBL" id="JARAOO010000002">
    <property type="protein sequence ID" value="KAJ7978467.1"/>
    <property type="molecule type" value="Genomic_DNA"/>
</dbReference>
<comment type="caution">
    <text evidence="5">The sequence shown here is derived from an EMBL/GenBank/DDBJ whole genome shotgun (WGS) entry which is preliminary data.</text>
</comment>
<proteinExistence type="inferred from homology"/>
<dbReference type="AlphaFoldDB" id="A0AAD7QBR3"/>
<gene>
    <name evidence="5" type="ORF">O6P43_001989</name>
</gene>
<keyword evidence="2 3" id="KW-0175">Coiled coil</keyword>
<feature type="coiled-coil region" evidence="3">
    <location>
        <begin position="257"/>
        <end position="305"/>
    </location>
</feature>
<reference evidence="5" key="1">
    <citation type="journal article" date="2023" name="Science">
        <title>Elucidation of the pathway for biosynthesis of saponin adjuvants from the soapbark tree.</title>
        <authorList>
            <person name="Reed J."/>
            <person name="Orme A."/>
            <person name="El-Demerdash A."/>
            <person name="Owen C."/>
            <person name="Martin L.B.B."/>
            <person name="Misra R.C."/>
            <person name="Kikuchi S."/>
            <person name="Rejzek M."/>
            <person name="Martin A.C."/>
            <person name="Harkess A."/>
            <person name="Leebens-Mack J."/>
            <person name="Louveau T."/>
            <person name="Stephenson M.J."/>
            <person name="Osbourn A."/>
        </authorList>
    </citation>
    <scope>NUCLEOTIDE SEQUENCE</scope>
    <source>
        <strain evidence="5">S10</strain>
    </source>
</reference>
<dbReference type="GO" id="GO:0009904">
    <property type="term" value="P:chloroplast accumulation movement"/>
    <property type="evidence" value="ECO:0007669"/>
    <property type="project" value="TreeGrafter"/>
</dbReference>
<feature type="region of interest" description="Disordered" evidence="4">
    <location>
        <begin position="348"/>
        <end position="384"/>
    </location>
</feature>
<organism evidence="5 6">
    <name type="scientific">Quillaja saponaria</name>
    <name type="common">Soap bark tree</name>
    <dbReference type="NCBI Taxonomy" id="32244"/>
    <lineage>
        <taxon>Eukaryota</taxon>
        <taxon>Viridiplantae</taxon>
        <taxon>Streptophyta</taxon>
        <taxon>Embryophyta</taxon>
        <taxon>Tracheophyta</taxon>
        <taxon>Spermatophyta</taxon>
        <taxon>Magnoliopsida</taxon>
        <taxon>eudicotyledons</taxon>
        <taxon>Gunneridae</taxon>
        <taxon>Pentapetalae</taxon>
        <taxon>rosids</taxon>
        <taxon>fabids</taxon>
        <taxon>Fabales</taxon>
        <taxon>Quillajaceae</taxon>
        <taxon>Quillaja</taxon>
    </lineage>
</organism>
<feature type="coiled-coil region" evidence="3">
    <location>
        <begin position="34"/>
        <end position="124"/>
    </location>
</feature>